<comment type="caution">
    <text evidence="2">The sequence shown here is derived from an EMBL/GenBank/DDBJ whole genome shotgun (WGS) entry which is preliminary data.</text>
</comment>
<feature type="compositionally biased region" description="Acidic residues" evidence="1">
    <location>
        <begin position="263"/>
        <end position="277"/>
    </location>
</feature>
<gene>
    <name evidence="2" type="ORF">COLO4_02033</name>
</gene>
<feature type="region of interest" description="Disordered" evidence="1">
    <location>
        <begin position="251"/>
        <end position="286"/>
    </location>
</feature>
<sequence length="318" mass="35533">MNYIELEAIITRTLRYSEMGYVYFRDPDDPDFNESMRLVWDDSSTIRMINAWEKYGEIDLYVDHLDENPEVVQQVDGGLNAVGSEGLNAVGGELGLNAVGSEGLNAVGGEPGLNAVGGEGLNEAPQVGVEIEVEAEVYDALGDVNLRAEDEVAEAEEEVEDDFYDFAEAEGDEIEVQSDDEDGDVGVFKDGFSVRVRGLSDGENDEELQRALNRKVKKGKGPQIRISIPVEGVSENENDPLLHHVRLQQQKDAGEGTSHQVEENYESDPYQEPETKDDEYPRYNPSLDLPEFESGMFFTDVYEFRAAIRKYSLAKKRQ</sequence>
<dbReference type="EMBL" id="AWUE01004799">
    <property type="protein sequence ID" value="OMP13236.1"/>
    <property type="molecule type" value="Genomic_DNA"/>
</dbReference>
<dbReference type="Proteomes" id="UP000187203">
    <property type="component" value="Unassembled WGS sequence"/>
</dbReference>
<proteinExistence type="predicted"/>
<dbReference type="OrthoDB" id="998442at2759"/>
<evidence type="ECO:0000313" key="3">
    <source>
        <dbReference type="Proteomes" id="UP000187203"/>
    </source>
</evidence>
<feature type="non-terminal residue" evidence="2">
    <location>
        <position position="318"/>
    </location>
</feature>
<reference evidence="3" key="1">
    <citation type="submission" date="2013-09" db="EMBL/GenBank/DDBJ databases">
        <title>Corchorus olitorius genome sequencing.</title>
        <authorList>
            <person name="Alam M."/>
            <person name="Haque M.S."/>
            <person name="Islam M.S."/>
            <person name="Emdad E.M."/>
            <person name="Islam M.M."/>
            <person name="Ahmed B."/>
            <person name="Halim A."/>
            <person name="Hossen Q.M.M."/>
            <person name="Hossain M.Z."/>
            <person name="Ahmed R."/>
            <person name="Khan M.M."/>
            <person name="Islam R."/>
            <person name="Rashid M.M."/>
            <person name="Khan S.A."/>
            <person name="Rahman M.S."/>
            <person name="Alam M."/>
            <person name="Yahiya A.S."/>
            <person name="Khan M.S."/>
            <person name="Azam M.S."/>
            <person name="Haque T."/>
            <person name="Lashkar M.Z.H."/>
            <person name="Akhand A.I."/>
            <person name="Morshed G."/>
            <person name="Roy S."/>
            <person name="Uddin K.S."/>
            <person name="Rabeya T."/>
            <person name="Hossain A.S."/>
            <person name="Chowdhury A."/>
            <person name="Snigdha A.R."/>
            <person name="Mortoza M.S."/>
            <person name="Matin S.A."/>
            <person name="Hoque S.M.E."/>
            <person name="Islam M.K."/>
            <person name="Roy D.K."/>
            <person name="Haider R."/>
            <person name="Moosa M.M."/>
            <person name="Elias S.M."/>
            <person name="Hasan A.M."/>
            <person name="Jahan S."/>
            <person name="Shafiuddin M."/>
            <person name="Mahmood N."/>
            <person name="Shommy N.S."/>
        </authorList>
    </citation>
    <scope>NUCLEOTIDE SEQUENCE [LARGE SCALE GENOMIC DNA]</scope>
    <source>
        <strain evidence="3">cv. O-4</strain>
    </source>
</reference>
<dbReference type="AlphaFoldDB" id="A0A1R3L1K7"/>
<protein>
    <submittedName>
        <fullName evidence="2">Uncharacterized protein</fullName>
    </submittedName>
</protein>
<organism evidence="2 3">
    <name type="scientific">Corchorus olitorius</name>
    <dbReference type="NCBI Taxonomy" id="93759"/>
    <lineage>
        <taxon>Eukaryota</taxon>
        <taxon>Viridiplantae</taxon>
        <taxon>Streptophyta</taxon>
        <taxon>Embryophyta</taxon>
        <taxon>Tracheophyta</taxon>
        <taxon>Spermatophyta</taxon>
        <taxon>Magnoliopsida</taxon>
        <taxon>eudicotyledons</taxon>
        <taxon>Gunneridae</taxon>
        <taxon>Pentapetalae</taxon>
        <taxon>rosids</taxon>
        <taxon>malvids</taxon>
        <taxon>Malvales</taxon>
        <taxon>Malvaceae</taxon>
        <taxon>Grewioideae</taxon>
        <taxon>Apeibeae</taxon>
        <taxon>Corchorus</taxon>
    </lineage>
</organism>
<evidence type="ECO:0000313" key="2">
    <source>
        <dbReference type="EMBL" id="OMP13236.1"/>
    </source>
</evidence>
<evidence type="ECO:0000256" key="1">
    <source>
        <dbReference type="SAM" id="MobiDB-lite"/>
    </source>
</evidence>
<accession>A0A1R3L1K7</accession>
<keyword evidence="3" id="KW-1185">Reference proteome</keyword>
<name>A0A1R3L1K7_9ROSI</name>